<dbReference type="EMBL" id="DF839994">
    <property type="protein sequence ID" value="GAT44672.1"/>
    <property type="molecule type" value="Genomic_DNA"/>
</dbReference>
<accession>A0ABQ0L0K1</accession>
<evidence type="ECO:0000256" key="1">
    <source>
        <dbReference type="SAM" id="MobiDB-lite"/>
    </source>
</evidence>
<evidence type="ECO:0000313" key="3">
    <source>
        <dbReference type="Proteomes" id="UP000815677"/>
    </source>
</evidence>
<reference evidence="2" key="1">
    <citation type="submission" date="2014-09" db="EMBL/GenBank/DDBJ databases">
        <title>Genome sequence of the luminous mushroom Mycena chlorophos for searching fungal bioluminescence genes.</title>
        <authorList>
            <person name="Tanaka Y."/>
            <person name="Kasuga D."/>
            <person name="Oba Y."/>
            <person name="Hase S."/>
            <person name="Sato K."/>
            <person name="Oba Y."/>
            <person name="Sakakibara Y."/>
        </authorList>
    </citation>
    <scope>NUCLEOTIDE SEQUENCE</scope>
</reference>
<feature type="compositionally biased region" description="Pro residues" evidence="1">
    <location>
        <begin position="56"/>
        <end position="66"/>
    </location>
</feature>
<sequence>MLILAHTRVVARRCTRCRSAATSEACTDSHSEVFLARRRCLCPATLLPVPQRISHPQPPRPPPPRLRSPSLPFIVAARLRSRLSENHRSATLAQEN</sequence>
<organism evidence="2 3">
    <name type="scientific">Mycena chlorophos</name>
    <name type="common">Agaric fungus</name>
    <name type="synonym">Agaricus chlorophos</name>
    <dbReference type="NCBI Taxonomy" id="658473"/>
    <lineage>
        <taxon>Eukaryota</taxon>
        <taxon>Fungi</taxon>
        <taxon>Dikarya</taxon>
        <taxon>Basidiomycota</taxon>
        <taxon>Agaricomycotina</taxon>
        <taxon>Agaricomycetes</taxon>
        <taxon>Agaricomycetidae</taxon>
        <taxon>Agaricales</taxon>
        <taxon>Marasmiineae</taxon>
        <taxon>Mycenaceae</taxon>
        <taxon>Mycena</taxon>
    </lineage>
</organism>
<evidence type="ECO:0000313" key="2">
    <source>
        <dbReference type="EMBL" id="GAT44672.1"/>
    </source>
</evidence>
<dbReference type="Proteomes" id="UP000815677">
    <property type="component" value="Unassembled WGS sequence"/>
</dbReference>
<protein>
    <submittedName>
        <fullName evidence="2">Uncharacterized protein</fullName>
    </submittedName>
</protein>
<gene>
    <name evidence="2" type="ORF">MCHLO_02287</name>
</gene>
<proteinExistence type="predicted"/>
<name>A0ABQ0L0K1_MYCCL</name>
<feature type="region of interest" description="Disordered" evidence="1">
    <location>
        <begin position="49"/>
        <end position="69"/>
    </location>
</feature>
<keyword evidence="3" id="KW-1185">Reference proteome</keyword>